<organism evidence="2 3">
    <name type="scientific">Haloferula chungangensis</name>
    <dbReference type="NCBI Taxonomy" id="1048331"/>
    <lineage>
        <taxon>Bacteria</taxon>
        <taxon>Pseudomonadati</taxon>
        <taxon>Verrucomicrobiota</taxon>
        <taxon>Verrucomicrobiia</taxon>
        <taxon>Verrucomicrobiales</taxon>
        <taxon>Verrucomicrobiaceae</taxon>
        <taxon>Haloferula</taxon>
    </lineage>
</organism>
<protein>
    <submittedName>
        <fullName evidence="2">Uncharacterized protein</fullName>
    </submittedName>
</protein>
<dbReference type="Proteomes" id="UP001596472">
    <property type="component" value="Unassembled WGS sequence"/>
</dbReference>
<feature type="signal peptide" evidence="1">
    <location>
        <begin position="1"/>
        <end position="21"/>
    </location>
</feature>
<dbReference type="EMBL" id="JBHTBS010000004">
    <property type="protein sequence ID" value="MFC7337454.1"/>
    <property type="molecule type" value="Genomic_DNA"/>
</dbReference>
<name>A0ABW2L512_9BACT</name>
<comment type="caution">
    <text evidence="2">The sequence shown here is derived from an EMBL/GenBank/DDBJ whole genome shotgun (WGS) entry which is preliminary data.</text>
</comment>
<feature type="chain" id="PRO_5045221372" evidence="1">
    <location>
        <begin position="22"/>
        <end position="331"/>
    </location>
</feature>
<gene>
    <name evidence="2" type="ORF">ACFQY0_09730</name>
</gene>
<evidence type="ECO:0000256" key="1">
    <source>
        <dbReference type="SAM" id="SignalP"/>
    </source>
</evidence>
<dbReference type="RefSeq" id="WP_379711738.1">
    <property type="nucleotide sequence ID" value="NZ_JBHTBS010000004.1"/>
</dbReference>
<sequence>MEIPSWRIVLALLPLPVALMASDIDGDGIPDDWEDNHHMDKSNPNDASVDFDRDGLDAFKEYVLDSSGAGEGPIGNWSSNLINLDFMNRIDSSFNRKEIVDFNDRGDLLVNVRSWTYAPGLVPTYYYRVWFYNGSEGTWSVLSTVDGREPSLLKAHDLNNEGVIVGEARSAASNGGDPFGFIKDMRKATCTGDVSPYLTPFSESLETLVGINDFGEVIGVDAAGDPYFETLSGGTVSCPPSWTSPVFTAINNWGEVAGVEYGDYWGIGAPRHFLMTPGWSWLTDFPAFDNKLLDLESSEIEELFDASFRPTWLNDWGEFGGHYWIETQDDW</sequence>
<evidence type="ECO:0000313" key="3">
    <source>
        <dbReference type="Proteomes" id="UP001596472"/>
    </source>
</evidence>
<proteinExistence type="predicted"/>
<accession>A0ABW2L512</accession>
<keyword evidence="3" id="KW-1185">Reference proteome</keyword>
<keyword evidence="1" id="KW-0732">Signal</keyword>
<reference evidence="3" key="1">
    <citation type="journal article" date="2019" name="Int. J. Syst. Evol. Microbiol.">
        <title>The Global Catalogue of Microorganisms (GCM) 10K type strain sequencing project: providing services to taxonomists for standard genome sequencing and annotation.</title>
        <authorList>
            <consortium name="The Broad Institute Genomics Platform"/>
            <consortium name="The Broad Institute Genome Sequencing Center for Infectious Disease"/>
            <person name="Wu L."/>
            <person name="Ma J."/>
        </authorList>
    </citation>
    <scope>NUCLEOTIDE SEQUENCE [LARGE SCALE GENOMIC DNA]</scope>
    <source>
        <strain evidence="3">CGMCC 4.1467</strain>
    </source>
</reference>
<evidence type="ECO:0000313" key="2">
    <source>
        <dbReference type="EMBL" id="MFC7337454.1"/>
    </source>
</evidence>